<evidence type="ECO:0000313" key="2">
    <source>
        <dbReference type="EMBL" id="KAF6268843.1"/>
    </source>
</evidence>
<evidence type="ECO:0000313" key="3">
    <source>
        <dbReference type="Proteomes" id="UP000585614"/>
    </source>
</evidence>
<feature type="region of interest" description="Disordered" evidence="1">
    <location>
        <begin position="108"/>
        <end position="131"/>
    </location>
</feature>
<organism evidence="2 3">
    <name type="scientific">Rhinolophus ferrumequinum</name>
    <name type="common">Greater horseshoe bat</name>
    <dbReference type="NCBI Taxonomy" id="59479"/>
    <lineage>
        <taxon>Eukaryota</taxon>
        <taxon>Metazoa</taxon>
        <taxon>Chordata</taxon>
        <taxon>Craniata</taxon>
        <taxon>Vertebrata</taxon>
        <taxon>Euteleostomi</taxon>
        <taxon>Mammalia</taxon>
        <taxon>Eutheria</taxon>
        <taxon>Laurasiatheria</taxon>
        <taxon>Chiroptera</taxon>
        <taxon>Yinpterochiroptera</taxon>
        <taxon>Rhinolophoidea</taxon>
        <taxon>Rhinolophidae</taxon>
        <taxon>Rhinolophinae</taxon>
        <taxon>Rhinolophus</taxon>
    </lineage>
</organism>
<accession>A0A7J7QYJ0</accession>
<dbReference type="EMBL" id="JACAGC010000039">
    <property type="protein sequence ID" value="KAF6268843.1"/>
    <property type="molecule type" value="Genomic_DNA"/>
</dbReference>
<sequence>MVHTGSKVKPGDRSVCRLEMQSFGGWGAILGSADLPSLKLAGPAPLSPPGPCSSSPTCSQVPDKSQGGLALGLQENLALMAAVTLGSSVPPHPVPGTKALCTAPMSGHTIAKQGVGPRARTPGSNPSPVSY</sequence>
<comment type="caution">
    <text evidence="2">The sequence shown here is derived from an EMBL/GenBank/DDBJ whole genome shotgun (WGS) entry which is preliminary data.</text>
</comment>
<dbReference type="Proteomes" id="UP000585614">
    <property type="component" value="Unassembled WGS sequence"/>
</dbReference>
<feature type="compositionally biased region" description="Polar residues" evidence="1">
    <location>
        <begin position="122"/>
        <end position="131"/>
    </location>
</feature>
<feature type="region of interest" description="Disordered" evidence="1">
    <location>
        <begin position="38"/>
        <end position="67"/>
    </location>
</feature>
<name>A0A7J7QYJ0_RHIFE</name>
<protein>
    <submittedName>
        <fullName evidence="2">Uncharacterized protein</fullName>
    </submittedName>
</protein>
<dbReference type="AlphaFoldDB" id="A0A7J7QYJ0"/>
<reference evidence="2 3" key="1">
    <citation type="journal article" date="2020" name="Nature">
        <title>Six reference-quality genomes reveal evolution of bat adaptations.</title>
        <authorList>
            <person name="Jebb D."/>
            <person name="Huang Z."/>
            <person name="Pippel M."/>
            <person name="Hughes G.M."/>
            <person name="Lavrichenko K."/>
            <person name="Devanna P."/>
            <person name="Winkler S."/>
            <person name="Jermiin L.S."/>
            <person name="Skirmuntt E.C."/>
            <person name="Katzourakis A."/>
            <person name="Burkitt-Gray L."/>
            <person name="Ray D.A."/>
            <person name="Sullivan K.A.M."/>
            <person name="Roscito J.G."/>
            <person name="Kirilenko B.M."/>
            <person name="Davalos L.M."/>
            <person name="Corthals A.P."/>
            <person name="Power M.L."/>
            <person name="Jones G."/>
            <person name="Ransome R.D."/>
            <person name="Dechmann D.K.N."/>
            <person name="Locatelli A.G."/>
            <person name="Puechmaille S.J."/>
            <person name="Fedrigo O."/>
            <person name="Jarvis E.D."/>
            <person name="Hiller M."/>
            <person name="Vernes S.C."/>
            <person name="Myers E.W."/>
            <person name="Teeling E.C."/>
        </authorList>
    </citation>
    <scope>NUCLEOTIDE SEQUENCE [LARGE SCALE GENOMIC DNA]</scope>
    <source>
        <strain evidence="2">MRhiFer1</strain>
        <tissue evidence="2">Lung</tissue>
    </source>
</reference>
<proteinExistence type="predicted"/>
<gene>
    <name evidence="2" type="ORF">mRhiFer1_009714</name>
</gene>
<evidence type="ECO:0000256" key="1">
    <source>
        <dbReference type="SAM" id="MobiDB-lite"/>
    </source>
</evidence>